<accession>A0A1F6NVT4</accession>
<organism evidence="2 3">
    <name type="scientific">Candidatus Magasanikbacteria bacterium RIFOXYC2_FULL_42_28</name>
    <dbReference type="NCBI Taxonomy" id="1798704"/>
    <lineage>
        <taxon>Bacteria</taxon>
        <taxon>Candidatus Magasanikiibacteriota</taxon>
    </lineage>
</organism>
<dbReference type="InterPro" id="IPR013096">
    <property type="entry name" value="Cupin_2"/>
</dbReference>
<gene>
    <name evidence="2" type="ORF">A3J93_02705</name>
</gene>
<proteinExistence type="predicted"/>
<dbReference type="InterPro" id="IPR011051">
    <property type="entry name" value="RmlC_Cupin_sf"/>
</dbReference>
<dbReference type="Gene3D" id="2.60.120.10">
    <property type="entry name" value="Jelly Rolls"/>
    <property type="match status" value="1"/>
</dbReference>
<comment type="caution">
    <text evidence="2">The sequence shown here is derived from an EMBL/GenBank/DDBJ whole genome shotgun (WGS) entry which is preliminary data.</text>
</comment>
<evidence type="ECO:0000313" key="3">
    <source>
        <dbReference type="Proteomes" id="UP000177907"/>
    </source>
</evidence>
<sequence length="124" mass="13576">MLKHNLGEIKANKNDAYVSDAVMIYADKENIFEGTILEKCAHDIDVIMINLKAGESIKPHAHVTSEEIVLVLGGAGTISEEDKITEVKKDDLVFLVKNKKHGFSAGPNGLKLLAFHGAPMHERV</sequence>
<dbReference type="SUPFAM" id="SSF51182">
    <property type="entry name" value="RmlC-like cupins"/>
    <property type="match status" value="1"/>
</dbReference>
<dbReference type="InterPro" id="IPR014710">
    <property type="entry name" value="RmlC-like_jellyroll"/>
</dbReference>
<evidence type="ECO:0000313" key="2">
    <source>
        <dbReference type="EMBL" id="OGH88056.1"/>
    </source>
</evidence>
<name>A0A1F6NVT4_9BACT</name>
<dbReference type="Proteomes" id="UP000177907">
    <property type="component" value="Unassembled WGS sequence"/>
</dbReference>
<feature type="domain" description="Cupin type-2" evidence="1">
    <location>
        <begin position="49"/>
        <end position="105"/>
    </location>
</feature>
<dbReference type="STRING" id="1798704.A3J93_02705"/>
<evidence type="ECO:0000259" key="1">
    <source>
        <dbReference type="Pfam" id="PF07883"/>
    </source>
</evidence>
<dbReference type="EMBL" id="MFQZ01000008">
    <property type="protein sequence ID" value="OGH88056.1"/>
    <property type="molecule type" value="Genomic_DNA"/>
</dbReference>
<dbReference type="Pfam" id="PF07883">
    <property type="entry name" value="Cupin_2"/>
    <property type="match status" value="1"/>
</dbReference>
<dbReference type="AlphaFoldDB" id="A0A1F6NVT4"/>
<protein>
    <recommendedName>
        <fullName evidence="1">Cupin type-2 domain-containing protein</fullName>
    </recommendedName>
</protein>
<reference evidence="2 3" key="1">
    <citation type="journal article" date="2016" name="Nat. Commun.">
        <title>Thousands of microbial genomes shed light on interconnected biogeochemical processes in an aquifer system.</title>
        <authorList>
            <person name="Anantharaman K."/>
            <person name="Brown C.T."/>
            <person name="Hug L.A."/>
            <person name="Sharon I."/>
            <person name="Castelle C.J."/>
            <person name="Probst A.J."/>
            <person name="Thomas B.C."/>
            <person name="Singh A."/>
            <person name="Wilkins M.J."/>
            <person name="Karaoz U."/>
            <person name="Brodie E.L."/>
            <person name="Williams K.H."/>
            <person name="Hubbard S.S."/>
            <person name="Banfield J.F."/>
        </authorList>
    </citation>
    <scope>NUCLEOTIDE SEQUENCE [LARGE SCALE GENOMIC DNA]</scope>
</reference>